<dbReference type="SUPFAM" id="SSF51735">
    <property type="entry name" value="NAD(P)-binding Rossmann-fold domains"/>
    <property type="match status" value="1"/>
</dbReference>
<dbReference type="GO" id="GO:0016491">
    <property type="term" value="F:oxidoreductase activity"/>
    <property type="evidence" value="ECO:0007669"/>
    <property type="project" value="UniProtKB-KW"/>
</dbReference>
<evidence type="ECO:0000256" key="3">
    <source>
        <dbReference type="ARBA" id="ARBA00023002"/>
    </source>
</evidence>
<evidence type="ECO:0000313" key="5">
    <source>
        <dbReference type="EMBL" id="RVX75810.1"/>
    </source>
</evidence>
<dbReference type="PRINTS" id="PR00080">
    <property type="entry name" value="SDRFAMILY"/>
</dbReference>
<gene>
    <name evidence="5" type="ORF">B0A52_00166</name>
</gene>
<dbReference type="InterPro" id="IPR051687">
    <property type="entry name" value="Peroxisomal_Beta-Oxidation"/>
</dbReference>
<evidence type="ECO:0000256" key="4">
    <source>
        <dbReference type="RuleBase" id="RU000363"/>
    </source>
</evidence>
<sequence length="327" mass="35364">MADRMLNRLDKQKAEQFGVEFLLKVHDDEDLCRLYALELSKRGAKVVVNDYGGDIEGKAGTITRAQSVVDEIISAGGTAVADHGDVARDAAKIVARAVTEFGRLDIVINNAGIIGKQTSHDNVDAAAFMRVLEISVLGTTMITSAAYSIMREQGFGRVVNVSSNAIYGFGAGGDCAYGASKGATYVLTRDLGRFSVRDGIKINCVMPSAASRMTEITEGTKKLTNTYFPPDGVVPFVMLLCAEECPVSGEVFSASAFHASREVLAVYPGLNAKTPEEFLDGWNQVMGQDSHSTQPYIATSTLDQVKYLIRQVYDEEMEDIAEFGLNQ</sequence>
<dbReference type="InterPro" id="IPR020904">
    <property type="entry name" value="Sc_DH/Rdtase_CS"/>
</dbReference>
<keyword evidence="3" id="KW-0560">Oxidoreductase</keyword>
<dbReference type="PROSITE" id="PS00061">
    <property type="entry name" value="ADH_SHORT"/>
    <property type="match status" value="1"/>
</dbReference>
<evidence type="ECO:0000256" key="2">
    <source>
        <dbReference type="ARBA" id="ARBA00022857"/>
    </source>
</evidence>
<organism evidence="5 6">
    <name type="scientific">Exophiala mesophila</name>
    <name type="common">Black yeast-like fungus</name>
    <dbReference type="NCBI Taxonomy" id="212818"/>
    <lineage>
        <taxon>Eukaryota</taxon>
        <taxon>Fungi</taxon>
        <taxon>Dikarya</taxon>
        <taxon>Ascomycota</taxon>
        <taxon>Pezizomycotina</taxon>
        <taxon>Eurotiomycetes</taxon>
        <taxon>Chaetothyriomycetidae</taxon>
        <taxon>Chaetothyriales</taxon>
        <taxon>Herpotrichiellaceae</taxon>
        <taxon>Exophiala</taxon>
    </lineage>
</organism>
<dbReference type="Pfam" id="PF00106">
    <property type="entry name" value="adh_short"/>
    <property type="match status" value="1"/>
</dbReference>
<comment type="similarity">
    <text evidence="1 4">Belongs to the short-chain dehydrogenases/reductases (SDR) family.</text>
</comment>
<dbReference type="EMBL" id="NAJM01000001">
    <property type="protein sequence ID" value="RVX75810.1"/>
    <property type="molecule type" value="Genomic_DNA"/>
</dbReference>
<evidence type="ECO:0000313" key="6">
    <source>
        <dbReference type="Proteomes" id="UP000288859"/>
    </source>
</evidence>
<dbReference type="PANTHER" id="PTHR45024">
    <property type="entry name" value="DEHYDROGENASES, SHORT CHAIN"/>
    <property type="match status" value="1"/>
</dbReference>
<reference evidence="5 6" key="1">
    <citation type="submission" date="2017-03" db="EMBL/GenBank/DDBJ databases">
        <title>Genomes of endolithic fungi from Antarctica.</title>
        <authorList>
            <person name="Coleine C."/>
            <person name="Masonjones S."/>
            <person name="Stajich J.E."/>
        </authorList>
    </citation>
    <scope>NUCLEOTIDE SEQUENCE [LARGE SCALE GENOMIC DNA]</scope>
    <source>
        <strain evidence="5 6">CCFEE 6314</strain>
    </source>
</reference>
<protein>
    <submittedName>
        <fullName evidence="5">Uncharacterized protein</fullName>
    </submittedName>
</protein>
<dbReference type="OrthoDB" id="47007at2759"/>
<dbReference type="Gene3D" id="3.40.50.720">
    <property type="entry name" value="NAD(P)-binding Rossmann-like Domain"/>
    <property type="match status" value="2"/>
</dbReference>
<dbReference type="InterPro" id="IPR036291">
    <property type="entry name" value="NAD(P)-bd_dom_sf"/>
</dbReference>
<evidence type="ECO:0000256" key="1">
    <source>
        <dbReference type="ARBA" id="ARBA00006484"/>
    </source>
</evidence>
<keyword evidence="2" id="KW-0521">NADP</keyword>
<dbReference type="PANTHER" id="PTHR45024:SF2">
    <property type="entry name" value="SCP2 DOMAIN-CONTAINING PROTEIN"/>
    <property type="match status" value="1"/>
</dbReference>
<proteinExistence type="inferred from homology"/>
<dbReference type="PRINTS" id="PR00081">
    <property type="entry name" value="GDHRDH"/>
</dbReference>
<accession>A0A438NJA4</accession>
<dbReference type="InterPro" id="IPR002347">
    <property type="entry name" value="SDR_fam"/>
</dbReference>
<dbReference type="AlphaFoldDB" id="A0A438NJA4"/>
<dbReference type="VEuPathDB" id="FungiDB:PV10_07077"/>
<dbReference type="Proteomes" id="UP000288859">
    <property type="component" value="Unassembled WGS sequence"/>
</dbReference>
<name>A0A438NJA4_EXOME</name>
<comment type="caution">
    <text evidence="5">The sequence shown here is derived from an EMBL/GenBank/DDBJ whole genome shotgun (WGS) entry which is preliminary data.</text>
</comment>